<name>A0A9Q0MWS8_9DIPT</name>
<dbReference type="EMBL" id="WJQU01000003">
    <property type="protein sequence ID" value="KAJ6639295.1"/>
    <property type="molecule type" value="Genomic_DNA"/>
</dbReference>
<accession>A0A9Q0MWS8</accession>
<dbReference type="Proteomes" id="UP001151699">
    <property type="component" value="Chromosome X"/>
</dbReference>
<reference evidence="1" key="1">
    <citation type="submission" date="2022-07" db="EMBL/GenBank/DDBJ databases">
        <authorList>
            <person name="Trinca V."/>
            <person name="Uliana J.V.C."/>
            <person name="Torres T.T."/>
            <person name="Ward R.J."/>
            <person name="Monesi N."/>
        </authorList>
    </citation>
    <scope>NUCLEOTIDE SEQUENCE</scope>
    <source>
        <strain evidence="1">HSMRA1968</strain>
        <tissue evidence="1">Whole embryos</tissue>
    </source>
</reference>
<keyword evidence="2" id="KW-1185">Reference proteome</keyword>
<evidence type="ECO:0000313" key="2">
    <source>
        <dbReference type="Proteomes" id="UP001151699"/>
    </source>
</evidence>
<proteinExistence type="predicted"/>
<organism evidence="1 2">
    <name type="scientific">Pseudolycoriella hygida</name>
    <dbReference type="NCBI Taxonomy" id="35572"/>
    <lineage>
        <taxon>Eukaryota</taxon>
        <taxon>Metazoa</taxon>
        <taxon>Ecdysozoa</taxon>
        <taxon>Arthropoda</taxon>
        <taxon>Hexapoda</taxon>
        <taxon>Insecta</taxon>
        <taxon>Pterygota</taxon>
        <taxon>Neoptera</taxon>
        <taxon>Endopterygota</taxon>
        <taxon>Diptera</taxon>
        <taxon>Nematocera</taxon>
        <taxon>Sciaroidea</taxon>
        <taxon>Sciaridae</taxon>
        <taxon>Pseudolycoriella</taxon>
    </lineage>
</organism>
<protein>
    <submittedName>
        <fullName evidence="1">Uncharacterized protein</fullName>
    </submittedName>
</protein>
<evidence type="ECO:0000313" key="1">
    <source>
        <dbReference type="EMBL" id="KAJ6639295.1"/>
    </source>
</evidence>
<sequence>MLYTDLFNITCSYNVIK</sequence>
<gene>
    <name evidence="1" type="ORF">Bhyg_12038</name>
</gene>
<comment type="caution">
    <text evidence="1">The sequence shown here is derived from an EMBL/GenBank/DDBJ whole genome shotgun (WGS) entry which is preliminary data.</text>
</comment>
<dbReference type="AlphaFoldDB" id="A0A9Q0MWS8"/>